<feature type="compositionally biased region" description="Basic and acidic residues" evidence="1">
    <location>
        <begin position="1"/>
        <end position="23"/>
    </location>
</feature>
<gene>
    <name evidence="2" type="ORF">P3X46_008655</name>
</gene>
<organism evidence="2 3">
    <name type="scientific">Hevea brasiliensis</name>
    <name type="common">Para rubber tree</name>
    <name type="synonym">Siphonia brasiliensis</name>
    <dbReference type="NCBI Taxonomy" id="3981"/>
    <lineage>
        <taxon>Eukaryota</taxon>
        <taxon>Viridiplantae</taxon>
        <taxon>Streptophyta</taxon>
        <taxon>Embryophyta</taxon>
        <taxon>Tracheophyta</taxon>
        <taxon>Spermatophyta</taxon>
        <taxon>Magnoliopsida</taxon>
        <taxon>eudicotyledons</taxon>
        <taxon>Gunneridae</taxon>
        <taxon>Pentapetalae</taxon>
        <taxon>rosids</taxon>
        <taxon>fabids</taxon>
        <taxon>Malpighiales</taxon>
        <taxon>Euphorbiaceae</taxon>
        <taxon>Crotonoideae</taxon>
        <taxon>Micrandreae</taxon>
        <taxon>Hevea</taxon>
    </lineage>
</organism>
<evidence type="ECO:0000256" key="1">
    <source>
        <dbReference type="SAM" id="MobiDB-lite"/>
    </source>
</evidence>
<dbReference type="PANTHER" id="PTHR35123">
    <property type="entry name" value="OS07G0633900 PROTEIN-RELATED"/>
    <property type="match status" value="1"/>
</dbReference>
<protein>
    <submittedName>
        <fullName evidence="2">Uncharacterized protein</fullName>
    </submittedName>
</protein>
<evidence type="ECO:0000313" key="3">
    <source>
        <dbReference type="Proteomes" id="UP001174677"/>
    </source>
</evidence>
<proteinExistence type="predicted"/>
<reference evidence="2" key="1">
    <citation type="journal article" date="2023" name="Plant Biotechnol. J.">
        <title>Chromosome-level wild Hevea brasiliensis genome provides new tools for genomic-assisted breeding and valuable loci to elevate rubber yield.</title>
        <authorList>
            <person name="Cheng H."/>
            <person name="Song X."/>
            <person name="Hu Y."/>
            <person name="Wu T."/>
            <person name="Yang Q."/>
            <person name="An Z."/>
            <person name="Feng S."/>
            <person name="Deng Z."/>
            <person name="Wu W."/>
            <person name="Zeng X."/>
            <person name="Tu M."/>
            <person name="Wang X."/>
            <person name="Huang H."/>
        </authorList>
    </citation>
    <scope>NUCLEOTIDE SEQUENCE</scope>
    <source>
        <strain evidence="2">MT/VB/25A 57/8</strain>
    </source>
</reference>
<dbReference type="EMBL" id="JARPOI010000005">
    <property type="protein sequence ID" value="KAJ9180408.1"/>
    <property type="molecule type" value="Genomic_DNA"/>
</dbReference>
<name>A0ABQ9MKG6_HEVBR</name>
<accession>A0ABQ9MKG6</accession>
<feature type="compositionally biased region" description="Basic and acidic residues" evidence="1">
    <location>
        <begin position="47"/>
        <end position="60"/>
    </location>
</feature>
<dbReference type="Proteomes" id="UP001174677">
    <property type="component" value="Chromosome 5"/>
</dbReference>
<evidence type="ECO:0000313" key="2">
    <source>
        <dbReference type="EMBL" id="KAJ9180408.1"/>
    </source>
</evidence>
<keyword evidence="3" id="KW-1185">Reference proteome</keyword>
<feature type="region of interest" description="Disordered" evidence="1">
    <location>
        <begin position="91"/>
        <end position="111"/>
    </location>
</feature>
<comment type="caution">
    <text evidence="2">The sequence shown here is derived from an EMBL/GenBank/DDBJ whole genome shotgun (WGS) entry which is preliminary data.</text>
</comment>
<sequence>MSASQSDREISKFGGRVDHHHYDDDDDDDEEEDKHGAGSSGRGSIDVNKKNNGKEKEKKQRSGYGCEGNFAKAKEVVLLQFTMVKKYLKHRWANSNKRPSPSSSSSANATTRTGKRVVGSCFCMKQPCALESPAESCTSDPNDPNFTLEMLRTLIEKNDFYSKECNPHLDATPFSSANKNYG</sequence>
<dbReference type="PANTHER" id="PTHR35123:SF2">
    <property type="entry name" value="UBIQUITIN CARBOXYL-TERMINAL HYDROLASE-LIKE PROTEIN"/>
    <property type="match status" value="1"/>
</dbReference>
<feature type="compositionally biased region" description="Low complexity" evidence="1">
    <location>
        <begin position="93"/>
        <end position="111"/>
    </location>
</feature>
<feature type="region of interest" description="Disordered" evidence="1">
    <location>
        <begin position="1"/>
        <end position="65"/>
    </location>
</feature>